<dbReference type="Proteomes" id="UP000430202">
    <property type="component" value="Unassembled WGS sequence"/>
</dbReference>
<gene>
    <name evidence="2" type="ORF">MARI151_30071</name>
</gene>
<dbReference type="Gene3D" id="2.60.40.1120">
    <property type="entry name" value="Carboxypeptidase-like, regulatory domain"/>
    <property type="match status" value="1"/>
</dbReference>
<dbReference type="EMBL" id="CABWLR010000003">
    <property type="protein sequence ID" value="VXB58578.1"/>
    <property type="molecule type" value="Genomic_DNA"/>
</dbReference>
<dbReference type="SUPFAM" id="SSF49452">
    <property type="entry name" value="Starch-binding domain-like"/>
    <property type="match status" value="1"/>
</dbReference>
<organism evidence="2 3">
    <name type="scientific">Maribacter litoralis</name>
    <dbReference type="NCBI Taxonomy" id="2059726"/>
    <lineage>
        <taxon>Bacteria</taxon>
        <taxon>Pseudomonadati</taxon>
        <taxon>Bacteroidota</taxon>
        <taxon>Flavobacteriia</taxon>
        <taxon>Flavobacteriales</taxon>
        <taxon>Flavobacteriaceae</taxon>
        <taxon>Maribacter</taxon>
    </lineage>
</organism>
<feature type="signal peptide" evidence="1">
    <location>
        <begin position="1"/>
        <end position="19"/>
    </location>
</feature>
<evidence type="ECO:0000313" key="3">
    <source>
        <dbReference type="Proteomes" id="UP000430202"/>
    </source>
</evidence>
<evidence type="ECO:0000313" key="2">
    <source>
        <dbReference type="EMBL" id="VXB58578.1"/>
    </source>
</evidence>
<dbReference type="RefSeq" id="WP_159302743.1">
    <property type="nucleotide sequence ID" value="NZ_LR733271.1"/>
</dbReference>
<keyword evidence="3" id="KW-1185">Reference proteome</keyword>
<sequence>MKKVFFILFALVITSLSFAQETSSIKGKILDGEFFNEPLLMASVSLDDDTVATKTNFRGNFEFNDIAPGKHNILVQFMGYEPMRLEIEVKNGEQATILETLYAKSLPMPSSTKVSTTSTATTGTLGLAVNKTK</sequence>
<proteinExistence type="predicted"/>
<dbReference type="Pfam" id="PF13715">
    <property type="entry name" value="CarbopepD_reg_2"/>
    <property type="match status" value="1"/>
</dbReference>
<protein>
    <submittedName>
        <fullName evidence="2">CarboxypepD_reg-like domain-containing protein</fullName>
    </submittedName>
</protein>
<evidence type="ECO:0000256" key="1">
    <source>
        <dbReference type="SAM" id="SignalP"/>
    </source>
</evidence>
<dbReference type="GO" id="GO:0030246">
    <property type="term" value="F:carbohydrate binding"/>
    <property type="evidence" value="ECO:0007669"/>
    <property type="project" value="InterPro"/>
</dbReference>
<dbReference type="AlphaFoldDB" id="A0A653RS40"/>
<feature type="chain" id="PRO_5024881459" evidence="1">
    <location>
        <begin position="20"/>
        <end position="133"/>
    </location>
</feature>
<dbReference type="InterPro" id="IPR013784">
    <property type="entry name" value="Carb-bd-like_fold"/>
</dbReference>
<name>A0A653RS40_9FLAO</name>
<reference evidence="2 3" key="1">
    <citation type="submission" date="2019-10" db="EMBL/GenBank/DDBJ databases">
        <authorList>
            <person name="Karimi E."/>
        </authorList>
    </citation>
    <scope>NUCLEOTIDE SEQUENCE [LARGE SCALE GENOMIC DNA]</scope>
    <source>
        <strain evidence="2">Maribacter sp. 151</strain>
    </source>
</reference>
<keyword evidence="1" id="KW-0732">Signal</keyword>
<accession>A0A653RS40</accession>